<evidence type="ECO:0000313" key="3">
    <source>
        <dbReference type="Proteomes" id="UP001374803"/>
    </source>
</evidence>
<dbReference type="InterPro" id="IPR017870">
    <property type="entry name" value="FeS_cluster_insertion_CS"/>
</dbReference>
<dbReference type="InterPro" id="IPR035903">
    <property type="entry name" value="HesB-like_dom_sf"/>
</dbReference>
<dbReference type="PROSITE" id="PS01152">
    <property type="entry name" value="HESB"/>
    <property type="match status" value="1"/>
</dbReference>
<dbReference type="Gene3D" id="2.60.300.12">
    <property type="entry name" value="HesB-like domain"/>
    <property type="match status" value="1"/>
</dbReference>
<dbReference type="PANTHER" id="PTHR43011">
    <property type="entry name" value="IRON-SULFUR CLUSTER ASSEMBLY 2 HOMOLOG, MITOCHONDRIAL"/>
    <property type="match status" value="1"/>
</dbReference>
<dbReference type="NCBIfam" id="TIGR00049">
    <property type="entry name" value="iron-sulfur cluster assembly accessory protein"/>
    <property type="match status" value="1"/>
</dbReference>
<gene>
    <name evidence="2" type="ORF">LVJ94_09010</name>
</gene>
<dbReference type="PANTHER" id="PTHR43011:SF1">
    <property type="entry name" value="IRON-SULFUR CLUSTER ASSEMBLY 2 HOMOLOG, MITOCHONDRIAL"/>
    <property type="match status" value="1"/>
</dbReference>
<dbReference type="RefSeq" id="WP_394837034.1">
    <property type="nucleotide sequence ID" value="NZ_CP089929.1"/>
</dbReference>
<evidence type="ECO:0000313" key="2">
    <source>
        <dbReference type="EMBL" id="WXB07374.1"/>
    </source>
</evidence>
<dbReference type="SUPFAM" id="SSF89360">
    <property type="entry name" value="HesB-like domain"/>
    <property type="match status" value="1"/>
</dbReference>
<name>A0ABZ2L8V3_9BACT</name>
<dbReference type="InterPro" id="IPR000361">
    <property type="entry name" value="ATAP_core_dom"/>
</dbReference>
<protein>
    <submittedName>
        <fullName evidence="2">Iron-sulfur cluster assembly accessory protein</fullName>
    </submittedName>
</protein>
<accession>A0ABZ2L8V3</accession>
<dbReference type="EMBL" id="CP089983">
    <property type="protein sequence ID" value="WXB07374.1"/>
    <property type="molecule type" value="Genomic_DNA"/>
</dbReference>
<keyword evidence="3" id="KW-1185">Reference proteome</keyword>
<dbReference type="InterPro" id="IPR016092">
    <property type="entry name" value="ATAP"/>
</dbReference>
<sequence>MQHVEPAVLEPEQKKEPSITVSPAAVEAIRAQIQKRGVPNTSLRVGIRGGGCSGFSYVIEFHDGPPRARDRVYDYGDVRVVVDPKSLIYLNGSVLDWEKTLMKQGFKFVNPNEKTSCGCGHSFTV</sequence>
<proteinExistence type="predicted"/>
<evidence type="ECO:0000259" key="1">
    <source>
        <dbReference type="Pfam" id="PF01521"/>
    </source>
</evidence>
<dbReference type="Pfam" id="PF01521">
    <property type="entry name" value="Fe-S_biosyn"/>
    <property type="match status" value="1"/>
</dbReference>
<dbReference type="Proteomes" id="UP001374803">
    <property type="component" value="Chromosome"/>
</dbReference>
<organism evidence="2 3">
    <name type="scientific">Pendulispora rubella</name>
    <dbReference type="NCBI Taxonomy" id="2741070"/>
    <lineage>
        <taxon>Bacteria</taxon>
        <taxon>Pseudomonadati</taxon>
        <taxon>Myxococcota</taxon>
        <taxon>Myxococcia</taxon>
        <taxon>Myxococcales</taxon>
        <taxon>Sorangiineae</taxon>
        <taxon>Pendulisporaceae</taxon>
        <taxon>Pendulispora</taxon>
    </lineage>
</organism>
<reference evidence="2" key="1">
    <citation type="submission" date="2021-12" db="EMBL/GenBank/DDBJ databases">
        <title>Discovery of the Pendulisporaceae a myxobacterial family with distinct sporulation behavior and unique specialized metabolism.</title>
        <authorList>
            <person name="Garcia R."/>
            <person name="Popoff A."/>
            <person name="Bader C.D."/>
            <person name="Loehr J."/>
            <person name="Walesch S."/>
            <person name="Walt C."/>
            <person name="Boldt J."/>
            <person name="Bunk B."/>
            <person name="Haeckl F.J.F.P.J."/>
            <person name="Gunesch A.P."/>
            <person name="Birkelbach J."/>
            <person name="Nuebel U."/>
            <person name="Pietschmann T."/>
            <person name="Bach T."/>
            <person name="Mueller R."/>
        </authorList>
    </citation>
    <scope>NUCLEOTIDE SEQUENCE</scope>
    <source>
        <strain evidence="2">MSr11367</strain>
    </source>
</reference>
<feature type="domain" description="Core" evidence="1">
    <location>
        <begin position="18"/>
        <end position="120"/>
    </location>
</feature>